<proteinExistence type="predicted"/>
<organism evidence="1 2">
    <name type="scientific">Laccaria amethystina LaAM-08-1</name>
    <dbReference type="NCBI Taxonomy" id="1095629"/>
    <lineage>
        <taxon>Eukaryota</taxon>
        <taxon>Fungi</taxon>
        <taxon>Dikarya</taxon>
        <taxon>Basidiomycota</taxon>
        <taxon>Agaricomycotina</taxon>
        <taxon>Agaricomycetes</taxon>
        <taxon>Agaricomycetidae</taxon>
        <taxon>Agaricales</taxon>
        <taxon>Agaricineae</taxon>
        <taxon>Hydnangiaceae</taxon>
        <taxon>Laccaria</taxon>
    </lineage>
</organism>
<dbReference type="Proteomes" id="UP000054477">
    <property type="component" value="Unassembled WGS sequence"/>
</dbReference>
<dbReference type="EMBL" id="KN838918">
    <property type="protein sequence ID" value="KIJ92332.1"/>
    <property type="molecule type" value="Genomic_DNA"/>
</dbReference>
<name>A0A0C9X7E4_9AGAR</name>
<sequence length="110" mass="13011">HTAFKQKWEYLFEYLGVSFAKHYIPCHMLTFIHQVSRTFLPILLLFDRPFLLTEQCASVLKLILQFANPENVMIQMELLLYCHYNYVAASMAKHGLIFHGKGLMHLYIFN</sequence>
<accession>A0A0C9X7E4</accession>
<reference evidence="1 2" key="1">
    <citation type="submission" date="2014-04" db="EMBL/GenBank/DDBJ databases">
        <authorList>
            <consortium name="DOE Joint Genome Institute"/>
            <person name="Kuo A."/>
            <person name="Kohler A."/>
            <person name="Nagy L.G."/>
            <person name="Floudas D."/>
            <person name="Copeland A."/>
            <person name="Barry K.W."/>
            <person name="Cichocki N."/>
            <person name="Veneault-Fourrey C."/>
            <person name="LaButti K."/>
            <person name="Lindquist E.A."/>
            <person name="Lipzen A."/>
            <person name="Lundell T."/>
            <person name="Morin E."/>
            <person name="Murat C."/>
            <person name="Sun H."/>
            <person name="Tunlid A."/>
            <person name="Henrissat B."/>
            <person name="Grigoriev I.V."/>
            <person name="Hibbett D.S."/>
            <person name="Martin F."/>
            <person name="Nordberg H.P."/>
            <person name="Cantor M.N."/>
            <person name="Hua S.X."/>
        </authorList>
    </citation>
    <scope>NUCLEOTIDE SEQUENCE [LARGE SCALE GENOMIC DNA]</scope>
    <source>
        <strain evidence="1 2">LaAM-08-1</strain>
    </source>
</reference>
<keyword evidence="2" id="KW-1185">Reference proteome</keyword>
<evidence type="ECO:0000313" key="2">
    <source>
        <dbReference type="Proteomes" id="UP000054477"/>
    </source>
</evidence>
<feature type="non-terminal residue" evidence="1">
    <location>
        <position position="1"/>
    </location>
</feature>
<dbReference type="AlphaFoldDB" id="A0A0C9X7E4"/>
<evidence type="ECO:0000313" key="1">
    <source>
        <dbReference type="EMBL" id="KIJ92332.1"/>
    </source>
</evidence>
<gene>
    <name evidence="1" type="ORF">K443DRAFT_113759</name>
</gene>
<reference evidence="2" key="2">
    <citation type="submission" date="2015-01" db="EMBL/GenBank/DDBJ databases">
        <title>Evolutionary Origins and Diversification of the Mycorrhizal Mutualists.</title>
        <authorList>
            <consortium name="DOE Joint Genome Institute"/>
            <consortium name="Mycorrhizal Genomics Consortium"/>
            <person name="Kohler A."/>
            <person name="Kuo A."/>
            <person name="Nagy L.G."/>
            <person name="Floudas D."/>
            <person name="Copeland A."/>
            <person name="Barry K.W."/>
            <person name="Cichocki N."/>
            <person name="Veneault-Fourrey C."/>
            <person name="LaButti K."/>
            <person name="Lindquist E.A."/>
            <person name="Lipzen A."/>
            <person name="Lundell T."/>
            <person name="Morin E."/>
            <person name="Murat C."/>
            <person name="Riley R."/>
            <person name="Ohm R."/>
            <person name="Sun H."/>
            <person name="Tunlid A."/>
            <person name="Henrissat B."/>
            <person name="Grigoriev I.V."/>
            <person name="Hibbett D.S."/>
            <person name="Martin F."/>
        </authorList>
    </citation>
    <scope>NUCLEOTIDE SEQUENCE [LARGE SCALE GENOMIC DNA]</scope>
    <source>
        <strain evidence="2">LaAM-08-1</strain>
    </source>
</reference>
<dbReference type="HOGENOM" id="CLU_2177010_0_0_1"/>
<protein>
    <submittedName>
        <fullName evidence="1">Uncharacterized protein</fullName>
    </submittedName>
</protein>